<gene>
    <name evidence="16" type="ORF">JBS370_LOCUS9948</name>
    <name evidence="15" type="ORF">JXQ802_LOCUS45778</name>
    <name evidence="13" type="ORF">PYM288_LOCUS17120</name>
    <name evidence="14" type="ORF">ZHD862_LOCUS20912</name>
</gene>
<name>A0A814TVQ1_9BILA</name>
<dbReference type="EMBL" id="CAJNOH010000471">
    <property type="protein sequence ID" value="CAF1050502.1"/>
    <property type="molecule type" value="Genomic_DNA"/>
</dbReference>
<evidence type="ECO:0000259" key="12">
    <source>
        <dbReference type="Pfam" id="PF01923"/>
    </source>
</evidence>
<dbReference type="GO" id="GO:0005524">
    <property type="term" value="F:ATP binding"/>
    <property type="evidence" value="ECO:0007669"/>
    <property type="project" value="UniProtKB-UniRule"/>
</dbReference>
<keyword evidence="5 10" id="KW-0067">ATP-binding</keyword>
<dbReference type="Proteomes" id="UP000663836">
    <property type="component" value="Unassembled WGS sequence"/>
</dbReference>
<dbReference type="PANTHER" id="PTHR12213:SF0">
    <property type="entry name" value="CORRINOID ADENOSYLTRANSFERASE MMAB"/>
    <property type="match status" value="1"/>
</dbReference>
<keyword evidence="4 10" id="KW-0547">Nucleotide-binding</keyword>
<evidence type="ECO:0000313" key="17">
    <source>
        <dbReference type="Proteomes" id="UP000663864"/>
    </source>
</evidence>
<dbReference type="InterPro" id="IPR016030">
    <property type="entry name" value="CblAdoTrfase-like"/>
</dbReference>
<feature type="compositionally biased region" description="Polar residues" evidence="11">
    <location>
        <begin position="30"/>
        <end position="50"/>
    </location>
</feature>
<comment type="function">
    <text evidence="7">Converts cob(I)alamin to adenosylcobalamin (adenosylcob(III)alamin), a coenzyme for methylmalonyl-CoA mutase, therefore participates in the final step of the vitamin B12 conversion. Generates adenosylcobalamin (AdoCbl) and directly delivers the cofactor to MUT in a transfer that is stimulated by ATP-binding to MMAB and gated by MMAA.</text>
</comment>
<dbReference type="InterPro" id="IPR036451">
    <property type="entry name" value="CblAdoTrfase-like_sf"/>
</dbReference>
<dbReference type="InterPro" id="IPR029499">
    <property type="entry name" value="PduO-typ"/>
</dbReference>
<comment type="caution">
    <text evidence="14">The sequence shown here is derived from an EMBL/GenBank/DDBJ whole genome shotgun (WGS) entry which is preliminary data.</text>
</comment>
<dbReference type="FunFam" id="1.20.1200.10:FF:000001">
    <property type="entry name" value="Cob(I)yrinic acid a,c-diamide adenosyltransferase"/>
    <property type="match status" value="1"/>
</dbReference>
<evidence type="ECO:0000256" key="10">
    <source>
        <dbReference type="RuleBase" id="RU366026"/>
    </source>
</evidence>
<reference evidence="14" key="1">
    <citation type="submission" date="2021-02" db="EMBL/GenBank/DDBJ databases">
        <authorList>
            <person name="Nowell W R."/>
        </authorList>
    </citation>
    <scope>NUCLEOTIDE SEQUENCE</scope>
</reference>
<evidence type="ECO:0000256" key="9">
    <source>
        <dbReference type="ARBA" id="ARBA00075216"/>
    </source>
</evidence>
<comment type="similarity">
    <text evidence="1 10">Belongs to the Cob(I)alamin adenosyltransferase family.</text>
</comment>
<feature type="region of interest" description="Disordered" evidence="11">
    <location>
        <begin position="30"/>
        <end position="70"/>
    </location>
</feature>
<evidence type="ECO:0000256" key="7">
    <source>
        <dbReference type="ARBA" id="ARBA00056747"/>
    </source>
</evidence>
<dbReference type="Proteomes" id="UP000663870">
    <property type="component" value="Unassembled WGS sequence"/>
</dbReference>
<dbReference type="Gene3D" id="1.20.1200.10">
    <property type="entry name" value="Cobalamin adenosyltransferase-like"/>
    <property type="match status" value="1"/>
</dbReference>
<dbReference type="Pfam" id="PF01923">
    <property type="entry name" value="Cob_adeno_trans"/>
    <property type="match status" value="1"/>
</dbReference>
<dbReference type="Proteomes" id="UP000663864">
    <property type="component" value="Unassembled WGS sequence"/>
</dbReference>
<dbReference type="EMBL" id="CAJOBD010000701">
    <property type="protein sequence ID" value="CAF3707930.1"/>
    <property type="molecule type" value="Genomic_DNA"/>
</dbReference>
<evidence type="ECO:0000313" key="15">
    <source>
        <dbReference type="EMBL" id="CAF1576802.1"/>
    </source>
</evidence>
<evidence type="ECO:0000256" key="5">
    <source>
        <dbReference type="ARBA" id="ARBA00022840"/>
    </source>
</evidence>
<organism evidence="14 17">
    <name type="scientific">Rotaria sordida</name>
    <dbReference type="NCBI Taxonomy" id="392033"/>
    <lineage>
        <taxon>Eukaryota</taxon>
        <taxon>Metazoa</taxon>
        <taxon>Spiralia</taxon>
        <taxon>Gnathifera</taxon>
        <taxon>Rotifera</taxon>
        <taxon>Eurotatoria</taxon>
        <taxon>Bdelloidea</taxon>
        <taxon>Philodinida</taxon>
        <taxon>Philodinidae</taxon>
        <taxon>Rotaria</taxon>
    </lineage>
</organism>
<dbReference type="EMBL" id="CAJNOL010003901">
    <property type="protein sequence ID" value="CAF1576802.1"/>
    <property type="molecule type" value="Genomic_DNA"/>
</dbReference>
<evidence type="ECO:0000256" key="8">
    <source>
        <dbReference type="ARBA" id="ARBA00071654"/>
    </source>
</evidence>
<dbReference type="EMBL" id="CAJNOT010001214">
    <property type="protein sequence ID" value="CAF1165231.1"/>
    <property type="molecule type" value="Genomic_DNA"/>
</dbReference>
<feature type="domain" description="Cobalamin adenosyltransferase-like" evidence="12">
    <location>
        <begin position="70"/>
        <end position="238"/>
    </location>
</feature>
<accession>A0A814TVQ1</accession>
<evidence type="ECO:0000256" key="6">
    <source>
        <dbReference type="ARBA" id="ARBA00051988"/>
    </source>
</evidence>
<sequence length="253" mass="28439">MFRLVVTRIISTGRIQIKSSECLSSSSRHFLRNSTSQSNERPVISTTTSIDKNKSEESSQTNKSVSLPKIYTRRGDRGTSALLSSGPNRLSKDSIIFDVLGTIDELSATIGIVISTCPFPTISKQLENIQCSLFEIGSCVAAENCSTRFVFNDSTLIKDLEEEIDKMTDELPPLRNFILPGGSSKTSSSLHFSRAVCRKCERLLTKWLNNQTKEQQETVMGIYLNRLSDYLFTLGRYIAFKEGHKEILYRKSK</sequence>
<dbReference type="NCBIfam" id="TIGR00636">
    <property type="entry name" value="PduO_Nterm"/>
    <property type="match status" value="1"/>
</dbReference>
<proteinExistence type="inferred from homology"/>
<evidence type="ECO:0000313" key="16">
    <source>
        <dbReference type="EMBL" id="CAF3707930.1"/>
    </source>
</evidence>
<evidence type="ECO:0000256" key="4">
    <source>
        <dbReference type="ARBA" id="ARBA00022741"/>
    </source>
</evidence>
<evidence type="ECO:0000313" key="13">
    <source>
        <dbReference type="EMBL" id="CAF1050502.1"/>
    </source>
</evidence>
<keyword evidence="3 10" id="KW-0808">Transferase</keyword>
<dbReference type="Proteomes" id="UP000663854">
    <property type="component" value="Unassembled WGS sequence"/>
</dbReference>
<dbReference type="AlphaFoldDB" id="A0A814TVQ1"/>
<dbReference type="GO" id="GO:0008817">
    <property type="term" value="F:corrinoid adenosyltransferase activity"/>
    <property type="evidence" value="ECO:0007669"/>
    <property type="project" value="TreeGrafter"/>
</dbReference>
<evidence type="ECO:0000256" key="1">
    <source>
        <dbReference type="ARBA" id="ARBA00007487"/>
    </source>
</evidence>
<dbReference type="PANTHER" id="PTHR12213">
    <property type="entry name" value="CORRINOID ADENOSYLTRANSFERASE"/>
    <property type="match status" value="1"/>
</dbReference>
<comment type="catalytic activity">
    <reaction evidence="6">
        <text>cob(I)alamin-[corrinoid adenosyltransferase] + ATP = apo-[corrinoid adenosyltransferase] + adenosylcob(III)alamin + triphosphate</text>
        <dbReference type="Rhea" id="RHEA:56796"/>
        <dbReference type="Rhea" id="RHEA-COMP:14743"/>
        <dbReference type="Rhea" id="RHEA-COMP:14744"/>
        <dbReference type="ChEBI" id="CHEBI:18036"/>
        <dbReference type="ChEBI" id="CHEBI:18408"/>
        <dbReference type="ChEBI" id="CHEBI:30616"/>
        <dbReference type="ChEBI" id="CHEBI:60488"/>
        <dbReference type="ChEBI" id="CHEBI:83228"/>
    </reaction>
    <physiologicalReaction direction="left-to-right" evidence="6">
        <dbReference type="Rhea" id="RHEA:56797"/>
    </physiologicalReaction>
</comment>
<evidence type="ECO:0000256" key="2">
    <source>
        <dbReference type="ARBA" id="ARBA00011233"/>
    </source>
</evidence>
<evidence type="ECO:0000313" key="18">
    <source>
        <dbReference type="Proteomes" id="UP000663870"/>
    </source>
</evidence>
<keyword evidence="18" id="KW-1185">Reference proteome</keyword>
<evidence type="ECO:0000313" key="14">
    <source>
        <dbReference type="EMBL" id="CAF1165231.1"/>
    </source>
</evidence>
<protein>
    <recommendedName>
        <fullName evidence="8">Corrinoid adenosyltransferase MMAB</fullName>
    </recommendedName>
    <alternativeName>
        <fullName evidence="9">ATP:co(I)rrinoid adenosyltransferase MMAB</fullName>
    </alternativeName>
</protein>
<comment type="subunit">
    <text evidence="2">Homotrimer.</text>
</comment>
<dbReference type="SUPFAM" id="SSF89028">
    <property type="entry name" value="Cobalamin adenosyltransferase-like"/>
    <property type="match status" value="1"/>
</dbReference>
<evidence type="ECO:0000256" key="11">
    <source>
        <dbReference type="SAM" id="MobiDB-lite"/>
    </source>
</evidence>
<evidence type="ECO:0000256" key="3">
    <source>
        <dbReference type="ARBA" id="ARBA00022679"/>
    </source>
</evidence>
<dbReference type="GO" id="GO:0009235">
    <property type="term" value="P:cobalamin metabolic process"/>
    <property type="evidence" value="ECO:0007669"/>
    <property type="project" value="UniProtKB-ARBA"/>
</dbReference>